<evidence type="ECO:0000256" key="1">
    <source>
        <dbReference type="SAM" id="Phobius"/>
    </source>
</evidence>
<organism evidence="2 3">
    <name type="scientific">Spirosoma telluris</name>
    <dbReference type="NCBI Taxonomy" id="2183553"/>
    <lineage>
        <taxon>Bacteria</taxon>
        <taxon>Pseudomonadati</taxon>
        <taxon>Bacteroidota</taxon>
        <taxon>Cytophagia</taxon>
        <taxon>Cytophagales</taxon>
        <taxon>Cytophagaceae</taxon>
        <taxon>Spirosoma</taxon>
    </lineage>
</organism>
<keyword evidence="1" id="KW-0472">Membrane</keyword>
<name>A0A327NE65_9BACT</name>
<evidence type="ECO:0000313" key="3">
    <source>
        <dbReference type="Proteomes" id="UP000249016"/>
    </source>
</evidence>
<gene>
    <name evidence="2" type="ORF">HMF3257_02660</name>
</gene>
<feature type="transmembrane region" description="Helical" evidence="1">
    <location>
        <begin position="98"/>
        <end position="117"/>
    </location>
</feature>
<feature type="transmembrane region" description="Helical" evidence="1">
    <location>
        <begin position="70"/>
        <end position="91"/>
    </location>
</feature>
<sequence length="157" mass="16920">MKQILPFYLLFFILVSFTGRSQEMTLLKGGRVSFQGQIMSKPKEILPIISQKDNPELTTAFNTYKSNRDWANILGVVGGFGVGYSLGGAIVGRKLSGGLLAGGAAILGVGLLVNGSANRSLQRVVQLFNGGSVSEVQIELFIKSEDYLNAVGVKFRF</sequence>
<accession>A0A327NE65</accession>
<proteinExistence type="predicted"/>
<protein>
    <recommendedName>
        <fullName evidence="4">Glycine zipper family protein</fullName>
    </recommendedName>
</protein>
<dbReference type="Proteomes" id="UP000249016">
    <property type="component" value="Unassembled WGS sequence"/>
</dbReference>
<keyword evidence="3" id="KW-1185">Reference proteome</keyword>
<comment type="caution">
    <text evidence="2">The sequence shown here is derived from an EMBL/GenBank/DDBJ whole genome shotgun (WGS) entry which is preliminary data.</text>
</comment>
<reference evidence="2 3" key="1">
    <citation type="submission" date="2018-06" db="EMBL/GenBank/DDBJ databases">
        <title>Spirosoma sp. HMF3257 Genome sequencing and assembly.</title>
        <authorList>
            <person name="Kang H."/>
            <person name="Cha I."/>
            <person name="Kim H."/>
            <person name="Kang J."/>
            <person name="Joh K."/>
        </authorList>
    </citation>
    <scope>NUCLEOTIDE SEQUENCE [LARGE SCALE GENOMIC DNA]</scope>
    <source>
        <strain evidence="2 3">HMF3257</strain>
    </source>
</reference>
<keyword evidence="1" id="KW-1133">Transmembrane helix</keyword>
<keyword evidence="1" id="KW-0812">Transmembrane</keyword>
<evidence type="ECO:0008006" key="4">
    <source>
        <dbReference type="Google" id="ProtNLM"/>
    </source>
</evidence>
<dbReference type="EMBL" id="QLII01000001">
    <property type="protein sequence ID" value="RAI73601.1"/>
    <property type="molecule type" value="Genomic_DNA"/>
</dbReference>
<dbReference type="AlphaFoldDB" id="A0A327NE65"/>
<evidence type="ECO:0000313" key="2">
    <source>
        <dbReference type="EMBL" id="RAI73601.1"/>
    </source>
</evidence>